<protein>
    <submittedName>
        <fullName evidence="3">DUF1801 domain-containing protein</fullName>
    </submittedName>
</protein>
<evidence type="ECO:0000313" key="4">
    <source>
        <dbReference type="Proteomes" id="UP001165580"/>
    </source>
</evidence>
<dbReference type="SUPFAM" id="SSF159888">
    <property type="entry name" value="YdhG-like"/>
    <property type="match status" value="1"/>
</dbReference>
<evidence type="ECO:0000256" key="1">
    <source>
        <dbReference type="SAM" id="MobiDB-lite"/>
    </source>
</evidence>
<dbReference type="Proteomes" id="UP001165580">
    <property type="component" value="Unassembled WGS sequence"/>
</dbReference>
<evidence type="ECO:0000259" key="2">
    <source>
        <dbReference type="Pfam" id="PF08818"/>
    </source>
</evidence>
<name>A0ABT2GMF2_9MICO</name>
<gene>
    <name evidence="3" type="ORF">NVV95_16280</name>
</gene>
<feature type="region of interest" description="Disordered" evidence="1">
    <location>
        <begin position="119"/>
        <end position="158"/>
    </location>
</feature>
<organism evidence="3 4">
    <name type="scientific">Herbiconiux gentiana</name>
    <dbReference type="NCBI Taxonomy" id="2970912"/>
    <lineage>
        <taxon>Bacteria</taxon>
        <taxon>Bacillati</taxon>
        <taxon>Actinomycetota</taxon>
        <taxon>Actinomycetes</taxon>
        <taxon>Micrococcales</taxon>
        <taxon>Microbacteriaceae</taxon>
        <taxon>Herbiconiux</taxon>
    </lineage>
</organism>
<feature type="compositionally biased region" description="Low complexity" evidence="1">
    <location>
        <begin position="133"/>
        <end position="158"/>
    </location>
</feature>
<comment type="caution">
    <text evidence="3">The sequence shown here is derived from an EMBL/GenBank/DDBJ whole genome shotgun (WGS) entry which is preliminary data.</text>
</comment>
<proteinExistence type="predicted"/>
<evidence type="ECO:0000313" key="3">
    <source>
        <dbReference type="EMBL" id="MCS5716104.1"/>
    </source>
</evidence>
<reference evidence="3" key="1">
    <citation type="submission" date="2022-08" db="EMBL/GenBank/DDBJ databases">
        <authorList>
            <person name="Deng Y."/>
            <person name="Han X.-F."/>
            <person name="Zhang Y.-Q."/>
        </authorList>
    </citation>
    <scope>NUCLEOTIDE SEQUENCE</scope>
    <source>
        <strain evidence="3">CPCC 205716</strain>
    </source>
</reference>
<sequence>MSASDEIDQLIAKHPDWRGAKLAEMRRIILEVDPGIVEEWKWMGSPVWELDGILIVGDIFKSKVKLGFMYGASLDDPAGLFNGELGGNQRRSVEFAEGHSVDEEAFKELVRRAIERNRAKPAKAVKTAKKPRAASTAASASASTAAPAAAPSAPSAGA</sequence>
<dbReference type="RefSeq" id="WP_259487603.1">
    <property type="nucleotide sequence ID" value="NZ_JANTEZ010000008.1"/>
</dbReference>
<dbReference type="EMBL" id="JANTEZ010000008">
    <property type="protein sequence ID" value="MCS5716104.1"/>
    <property type="molecule type" value="Genomic_DNA"/>
</dbReference>
<accession>A0ABT2GMF2</accession>
<keyword evidence="4" id="KW-1185">Reference proteome</keyword>
<dbReference type="Pfam" id="PF08818">
    <property type="entry name" value="DUF1801"/>
    <property type="match status" value="1"/>
</dbReference>
<feature type="domain" description="YdhG-like" evidence="2">
    <location>
        <begin position="19"/>
        <end position="114"/>
    </location>
</feature>
<dbReference type="Gene3D" id="3.90.1150.200">
    <property type="match status" value="1"/>
</dbReference>
<dbReference type="InterPro" id="IPR014922">
    <property type="entry name" value="YdhG-like"/>
</dbReference>
<feature type="compositionally biased region" description="Basic residues" evidence="1">
    <location>
        <begin position="119"/>
        <end position="132"/>
    </location>
</feature>